<accession>A0A545UE52</accession>
<dbReference type="RefSeq" id="WP_142893415.1">
    <property type="nucleotide sequence ID" value="NZ_ML660163.1"/>
</dbReference>
<keyword evidence="2" id="KW-1185">Reference proteome</keyword>
<proteinExistence type="predicted"/>
<sequence length="329" mass="37502">MPFWKTRSRKSLDTWARREFNARKSNIAPTSFTVPTQDTVWQANKGRRVKDIYRSYQATNPGLDTGPRLNQAAKDTMLDNISHLSSPTVNVYGQGRAHNDTPSFIRDNAHQRQRTNGTWANEAPLGNRASNLFAYRINPVNPQGSTGRFTINSRQDQGLQLAQALEHEVNPATKKSFVTQSKMKGIDRLGQKTDDAIVYFNSKPSWNQRRKMAKRIRSNVQTTDYTPQGMDRIKPGVSWAQRPQHVDPTKPAYSTSHGTAHATIIEAAIRSTAKHYGNNMTQANFDKVYSYKLKRAGLNANNPARLKQRTAPIKKPWESRFQYMKRRWG</sequence>
<dbReference type="InterPro" id="IPR040871">
    <property type="entry name" value="HopA1"/>
</dbReference>
<dbReference type="OrthoDB" id="5489595at2"/>
<evidence type="ECO:0000313" key="2">
    <source>
        <dbReference type="Proteomes" id="UP000315439"/>
    </source>
</evidence>
<gene>
    <name evidence="1" type="ORF">FLL46_10230</name>
</gene>
<name>A0A545UE52_9GAMM</name>
<dbReference type="EMBL" id="VIKS01000006">
    <property type="protein sequence ID" value="TQV87754.1"/>
    <property type="molecule type" value="Genomic_DNA"/>
</dbReference>
<dbReference type="Pfam" id="PF17914">
    <property type="entry name" value="HopA1"/>
    <property type="match status" value="1"/>
</dbReference>
<dbReference type="AlphaFoldDB" id="A0A545UE52"/>
<reference evidence="1 2" key="1">
    <citation type="submission" date="2019-07" db="EMBL/GenBank/DDBJ databases">
        <title>Draft genome for Aliikangiella sp. M105.</title>
        <authorList>
            <person name="Wang G."/>
        </authorList>
    </citation>
    <scope>NUCLEOTIDE SEQUENCE [LARGE SCALE GENOMIC DNA]</scope>
    <source>
        <strain evidence="1 2">M105</strain>
    </source>
</reference>
<dbReference type="Proteomes" id="UP000315439">
    <property type="component" value="Unassembled WGS sequence"/>
</dbReference>
<evidence type="ECO:0000313" key="1">
    <source>
        <dbReference type="EMBL" id="TQV87754.1"/>
    </source>
</evidence>
<comment type="caution">
    <text evidence="1">The sequence shown here is derived from an EMBL/GenBank/DDBJ whole genome shotgun (WGS) entry which is preliminary data.</text>
</comment>
<protein>
    <submittedName>
        <fullName evidence="1">Uncharacterized protein</fullName>
    </submittedName>
</protein>
<organism evidence="1 2">
    <name type="scientific">Aliikangiella coralliicola</name>
    <dbReference type="NCBI Taxonomy" id="2592383"/>
    <lineage>
        <taxon>Bacteria</taxon>
        <taxon>Pseudomonadati</taxon>
        <taxon>Pseudomonadota</taxon>
        <taxon>Gammaproteobacteria</taxon>
        <taxon>Oceanospirillales</taxon>
        <taxon>Pleioneaceae</taxon>
        <taxon>Aliikangiella</taxon>
    </lineage>
</organism>